<dbReference type="SUPFAM" id="SSF109604">
    <property type="entry name" value="HD-domain/PDEase-like"/>
    <property type="match status" value="1"/>
</dbReference>
<dbReference type="PANTHER" id="PTHR33525:SF5">
    <property type="entry name" value="TWO COMPONENT SIGNAL TRANSDUCTION SYSTEM RESPONSE REGULATOR"/>
    <property type="match status" value="1"/>
</dbReference>
<dbReference type="EMBL" id="MUXE01000003">
    <property type="protein sequence ID" value="PUE65863.1"/>
    <property type="molecule type" value="Genomic_DNA"/>
</dbReference>
<accession>A0A363D3L8</accession>
<gene>
    <name evidence="2" type="ORF">B0174_03285</name>
</gene>
<evidence type="ECO:0000259" key="1">
    <source>
        <dbReference type="PROSITE" id="PS51833"/>
    </source>
</evidence>
<dbReference type="InterPro" id="IPR052340">
    <property type="entry name" value="RNase_Y/CdgJ"/>
</dbReference>
<feature type="domain" description="HDOD" evidence="1">
    <location>
        <begin position="12"/>
        <end position="209"/>
    </location>
</feature>
<dbReference type="RefSeq" id="WP_108558225.1">
    <property type="nucleotide sequence ID" value="NZ_MUXE01000003.1"/>
</dbReference>
<dbReference type="Proteomes" id="UP000251135">
    <property type="component" value="Unassembled WGS sequence"/>
</dbReference>
<evidence type="ECO:0000313" key="2">
    <source>
        <dbReference type="EMBL" id="PUE65863.1"/>
    </source>
</evidence>
<proteinExistence type="predicted"/>
<organism evidence="2 3">
    <name type="scientific">Arcobacter caeni</name>
    <dbReference type="NCBI Taxonomy" id="1912877"/>
    <lineage>
        <taxon>Bacteria</taxon>
        <taxon>Pseudomonadati</taxon>
        <taxon>Campylobacterota</taxon>
        <taxon>Epsilonproteobacteria</taxon>
        <taxon>Campylobacterales</taxon>
        <taxon>Arcobacteraceae</taxon>
        <taxon>Arcobacter</taxon>
    </lineage>
</organism>
<dbReference type="Pfam" id="PF08668">
    <property type="entry name" value="HDOD"/>
    <property type="match status" value="1"/>
</dbReference>
<name>A0A363D3L8_9BACT</name>
<dbReference type="InterPro" id="IPR013976">
    <property type="entry name" value="HDOD"/>
</dbReference>
<evidence type="ECO:0000313" key="3">
    <source>
        <dbReference type="Proteomes" id="UP000251135"/>
    </source>
</evidence>
<dbReference type="PANTHER" id="PTHR33525">
    <property type="match status" value="1"/>
</dbReference>
<sequence length="273" mass="30996">MKKDLLEEINSLPQLPSSVIELEKYKSIGNNDIKKLISIIEEDPLMIVTILKIANSSMFGFKSRIETLSRAINLLGINFTISIAIGSAIQNTINSNLLAYAVKNEDFLFVSALASNIVNTWVSNINLDLRNELLLPAFLQEVGKFIISEVIQKNRKSEEFLMELEETKDTTFCEKEFLGYSCARITANIFKQWNISPNIIIPIAFTENIESCPNEFKTKAQILEIIKILCDIRYPLSDENIHKALEKVSLYGFDIEHFVNSIDVIKEVINQNS</sequence>
<dbReference type="OrthoDB" id="9803649at2"/>
<comment type="caution">
    <text evidence="2">The sequence shown here is derived from an EMBL/GenBank/DDBJ whole genome shotgun (WGS) entry which is preliminary data.</text>
</comment>
<dbReference type="Gene3D" id="1.10.3210.10">
    <property type="entry name" value="Hypothetical protein af1432"/>
    <property type="match status" value="1"/>
</dbReference>
<reference evidence="2 3" key="1">
    <citation type="submission" date="2017-02" db="EMBL/GenBank/DDBJ databases">
        <title>Arcobacter caeni sp. nov, a new Arcobacter species isolated from reclaimed water.</title>
        <authorList>
            <person name="Figueras M.J."/>
            <person name="Perez-Cataluna A."/>
            <person name="Salas-Masso N."/>
        </authorList>
    </citation>
    <scope>NUCLEOTIDE SEQUENCE [LARGE SCALE GENOMIC DNA]</scope>
    <source>
        <strain evidence="2 3">RW17-10</strain>
    </source>
</reference>
<keyword evidence="3" id="KW-1185">Reference proteome</keyword>
<dbReference type="AlphaFoldDB" id="A0A363D3L8"/>
<dbReference type="PROSITE" id="PS51833">
    <property type="entry name" value="HDOD"/>
    <property type="match status" value="1"/>
</dbReference>
<protein>
    <submittedName>
        <fullName evidence="2">HDOD domain-containing protein</fullName>
    </submittedName>
</protein>